<feature type="non-terminal residue" evidence="1">
    <location>
        <position position="251"/>
    </location>
</feature>
<dbReference type="GO" id="GO:0016020">
    <property type="term" value="C:membrane"/>
    <property type="evidence" value="ECO:0007669"/>
    <property type="project" value="InterPro"/>
</dbReference>
<dbReference type="InterPro" id="IPR005331">
    <property type="entry name" value="Sulfotransferase"/>
</dbReference>
<reference evidence="1" key="1">
    <citation type="submission" date="2023-06" db="EMBL/GenBank/DDBJ databases">
        <authorList>
            <person name="Delattre M."/>
        </authorList>
    </citation>
    <scope>NUCLEOTIDE SEQUENCE</scope>
    <source>
        <strain evidence="1">AF72</strain>
    </source>
</reference>
<keyword evidence="2" id="KW-1185">Reference proteome</keyword>
<dbReference type="InterPro" id="IPR027417">
    <property type="entry name" value="P-loop_NTPase"/>
</dbReference>
<gene>
    <name evidence="1" type="ORF">MSPICULIGERA_LOCUS11462</name>
</gene>
<comment type="caution">
    <text evidence="1">The sequence shown here is derived from an EMBL/GenBank/DDBJ whole genome shotgun (WGS) entry which is preliminary data.</text>
</comment>
<dbReference type="EMBL" id="CATQJA010002613">
    <property type="protein sequence ID" value="CAJ0573093.1"/>
    <property type="molecule type" value="Genomic_DNA"/>
</dbReference>
<dbReference type="GO" id="GO:0050650">
    <property type="term" value="P:chondroitin sulfate proteoglycan biosynthetic process"/>
    <property type="evidence" value="ECO:0007669"/>
    <property type="project" value="InterPro"/>
</dbReference>
<name>A0AA36CRQ2_9BILA</name>
<evidence type="ECO:0000313" key="1">
    <source>
        <dbReference type="EMBL" id="CAJ0573093.1"/>
    </source>
</evidence>
<evidence type="ECO:0000313" key="2">
    <source>
        <dbReference type="Proteomes" id="UP001177023"/>
    </source>
</evidence>
<dbReference type="GO" id="GO:1902884">
    <property type="term" value="P:positive regulation of response to oxidative stress"/>
    <property type="evidence" value="ECO:0007669"/>
    <property type="project" value="InterPro"/>
</dbReference>
<sequence length="251" mass="29895">MAKSKKRHPVVFGGVGYTKIPKSMSTTMLQVLCDLSQLYHGRKTPLKYGTKNENFCIEKGWFYWRRERAWPVLSVDRQPQIVIARDPMDRFVSMYGWLCIEEGLRRCGPSVHDIHDFARLVHDWVRRGIVPRGLPLEKHIHDHIQPAYRYIPTRFRYNKKRLRIIQYTDNGSKMAEKLATVFREAHIPEWAIQKSLARVSGTKHTRPLKKSHKHEWKKEILENPKSLYYVLSTYYPDYEYFGYKLPKRKGF</sequence>
<dbReference type="PANTHER" id="PTHR22900">
    <property type="entry name" value="PROTEIN CBG14245-RELATED"/>
    <property type="match status" value="1"/>
</dbReference>
<dbReference type="GO" id="GO:0047756">
    <property type="term" value="F:chondroitin 4-sulfotransferase activity"/>
    <property type="evidence" value="ECO:0007669"/>
    <property type="project" value="InterPro"/>
</dbReference>
<dbReference type="Proteomes" id="UP001177023">
    <property type="component" value="Unassembled WGS sequence"/>
</dbReference>
<dbReference type="PANTHER" id="PTHR22900:SF5">
    <property type="entry name" value="PROTEIN CBG14245"/>
    <property type="match status" value="1"/>
</dbReference>
<organism evidence="1 2">
    <name type="scientific">Mesorhabditis spiculigera</name>
    <dbReference type="NCBI Taxonomy" id="96644"/>
    <lineage>
        <taxon>Eukaryota</taxon>
        <taxon>Metazoa</taxon>
        <taxon>Ecdysozoa</taxon>
        <taxon>Nematoda</taxon>
        <taxon>Chromadorea</taxon>
        <taxon>Rhabditida</taxon>
        <taxon>Rhabditina</taxon>
        <taxon>Rhabditomorpha</taxon>
        <taxon>Rhabditoidea</taxon>
        <taxon>Rhabditidae</taxon>
        <taxon>Mesorhabditinae</taxon>
        <taxon>Mesorhabditis</taxon>
    </lineage>
</organism>
<accession>A0AA36CRQ2</accession>
<dbReference type="InterPro" id="IPR007669">
    <property type="entry name" value="Chst-1-like"/>
</dbReference>
<proteinExistence type="predicted"/>
<evidence type="ECO:0008006" key="3">
    <source>
        <dbReference type="Google" id="ProtNLM"/>
    </source>
</evidence>
<dbReference type="SUPFAM" id="SSF52540">
    <property type="entry name" value="P-loop containing nucleoside triphosphate hydrolases"/>
    <property type="match status" value="1"/>
</dbReference>
<dbReference type="AlphaFoldDB" id="A0AA36CRQ2"/>
<protein>
    <recommendedName>
        <fullName evidence="3">Sulfotransferase domain-containing protein</fullName>
    </recommendedName>
</protein>
<dbReference type="Pfam" id="PF03567">
    <property type="entry name" value="Sulfotransfer_2"/>
    <property type="match status" value="1"/>
</dbReference>